<proteinExistence type="inferred from homology"/>
<evidence type="ECO:0000259" key="4">
    <source>
        <dbReference type="SMART" id="SM00062"/>
    </source>
</evidence>
<evidence type="ECO:0000313" key="7">
    <source>
        <dbReference type="Proteomes" id="UP000731465"/>
    </source>
</evidence>
<dbReference type="Gene3D" id="3.40.190.10">
    <property type="entry name" value="Periplasmic binding protein-like II"/>
    <property type="match status" value="2"/>
</dbReference>
<feature type="domain" description="Ionotropic glutamate receptor C-terminal" evidence="5">
    <location>
        <begin position="23"/>
        <end position="242"/>
    </location>
</feature>
<reference evidence="6 7" key="1">
    <citation type="submission" date="2021-03" db="EMBL/GenBank/DDBJ databases">
        <title>Succinivibrio sp. nov. isolated from feces of cow.</title>
        <authorList>
            <person name="Choi J.-Y."/>
        </authorList>
    </citation>
    <scope>NUCLEOTIDE SEQUENCE [LARGE SCALE GENOMIC DNA]</scope>
    <source>
        <strain evidence="6 7">AGMB01872</strain>
    </source>
</reference>
<comment type="similarity">
    <text evidence="1">Belongs to the bacterial solute-binding protein 3 family.</text>
</comment>
<keyword evidence="7" id="KW-1185">Reference proteome</keyword>
<protein>
    <submittedName>
        <fullName evidence="6">Basic amino acid ABC transporter substrate-binding protein</fullName>
    </submittedName>
</protein>
<evidence type="ECO:0000259" key="5">
    <source>
        <dbReference type="SMART" id="SM00079"/>
    </source>
</evidence>
<dbReference type="Proteomes" id="UP000731465">
    <property type="component" value="Unassembled WGS sequence"/>
</dbReference>
<sequence length="244" mass="27006">MKKTLFAALFAACAFVSSANAEKLRFGTEATFAPFEFTDKESNIIGYDVDIIKAIAEVEGFEVEIVNLPFDSLVPSVLTSQIDGAIAAMTITPERAKQVAFSDPYYKSGISAVIRKDDVEKYVSLDDLATQRLCAQIGSTGSNVATKISGKVGNYNTVPEEFMELNAKGCEAVINDRPVNLYFLKQMKEDAFVEIKELYNGEDYGIVVNKKNQELLKKINSGLAKIKANGKFKEIHVKWFKVEE</sequence>
<evidence type="ECO:0000313" key="6">
    <source>
        <dbReference type="EMBL" id="MBW7570043.1"/>
    </source>
</evidence>
<dbReference type="PANTHER" id="PTHR35936">
    <property type="entry name" value="MEMBRANE-BOUND LYTIC MUREIN TRANSGLYCOSYLASE F"/>
    <property type="match status" value="1"/>
</dbReference>
<dbReference type="InterPro" id="IPR001638">
    <property type="entry name" value="Solute-binding_3/MltF_N"/>
</dbReference>
<dbReference type="SUPFAM" id="SSF53850">
    <property type="entry name" value="Periplasmic binding protein-like II"/>
    <property type="match status" value="1"/>
</dbReference>
<organism evidence="6 7">
    <name type="scientific">Succinivibrio faecicola</name>
    <dbReference type="NCBI Taxonomy" id="2820300"/>
    <lineage>
        <taxon>Bacteria</taxon>
        <taxon>Pseudomonadati</taxon>
        <taxon>Pseudomonadota</taxon>
        <taxon>Gammaproteobacteria</taxon>
        <taxon>Aeromonadales</taxon>
        <taxon>Succinivibrionaceae</taxon>
        <taxon>Succinivibrio</taxon>
    </lineage>
</organism>
<dbReference type="SMART" id="SM00062">
    <property type="entry name" value="PBPb"/>
    <property type="match status" value="1"/>
</dbReference>
<evidence type="ECO:0000256" key="2">
    <source>
        <dbReference type="ARBA" id="ARBA00022729"/>
    </source>
</evidence>
<feature type="signal peptide" evidence="3">
    <location>
        <begin position="1"/>
        <end position="21"/>
    </location>
</feature>
<accession>A0ABS7DFG4</accession>
<evidence type="ECO:0000256" key="3">
    <source>
        <dbReference type="SAM" id="SignalP"/>
    </source>
</evidence>
<dbReference type="InterPro" id="IPR001320">
    <property type="entry name" value="Iontro_rcpt_C"/>
</dbReference>
<dbReference type="Pfam" id="PF00497">
    <property type="entry name" value="SBP_bac_3"/>
    <property type="match status" value="1"/>
</dbReference>
<dbReference type="SMART" id="SM00079">
    <property type="entry name" value="PBPe"/>
    <property type="match status" value="1"/>
</dbReference>
<dbReference type="EMBL" id="JAGFNY010000009">
    <property type="protein sequence ID" value="MBW7570043.1"/>
    <property type="molecule type" value="Genomic_DNA"/>
</dbReference>
<keyword evidence="2 3" id="KW-0732">Signal</keyword>
<dbReference type="RefSeq" id="WP_219937263.1">
    <property type="nucleotide sequence ID" value="NZ_JAGFNY010000009.1"/>
</dbReference>
<evidence type="ECO:0000256" key="1">
    <source>
        <dbReference type="ARBA" id="ARBA00010333"/>
    </source>
</evidence>
<comment type="caution">
    <text evidence="6">The sequence shown here is derived from an EMBL/GenBank/DDBJ whole genome shotgun (WGS) entry which is preliminary data.</text>
</comment>
<dbReference type="PANTHER" id="PTHR35936:SF17">
    <property type="entry name" value="ARGININE-BINDING EXTRACELLULAR PROTEIN ARTP"/>
    <property type="match status" value="1"/>
</dbReference>
<dbReference type="CDD" id="cd13624">
    <property type="entry name" value="PBP2_Arg_Lys_His"/>
    <property type="match status" value="1"/>
</dbReference>
<feature type="chain" id="PRO_5046739862" evidence="3">
    <location>
        <begin position="22"/>
        <end position="244"/>
    </location>
</feature>
<feature type="domain" description="Solute-binding protein family 3/N-terminal" evidence="4">
    <location>
        <begin position="23"/>
        <end position="243"/>
    </location>
</feature>
<name>A0ABS7DFG4_9GAMM</name>
<gene>
    <name evidence="6" type="ORF">J5V48_03945</name>
</gene>